<accession>A0ABS8JL67</accession>
<gene>
    <name evidence="2" type="ORF">LK996_14270</name>
</gene>
<proteinExistence type="predicted"/>
<protein>
    <recommendedName>
        <fullName evidence="4">AgmX/PglI C-terminal domain-containing protein</fullName>
    </recommendedName>
</protein>
<comment type="caution">
    <text evidence="2">The sequence shown here is derived from an EMBL/GenBank/DDBJ whole genome shotgun (WGS) entry which is preliminary data.</text>
</comment>
<evidence type="ECO:0008006" key="4">
    <source>
        <dbReference type="Google" id="ProtNLM"/>
    </source>
</evidence>
<keyword evidence="3" id="KW-1185">Reference proteome</keyword>
<reference evidence="2" key="1">
    <citation type="submission" date="2021-10" db="EMBL/GenBank/DDBJ databases">
        <authorList>
            <person name="Lyu M."/>
            <person name="Wang X."/>
            <person name="Meng X."/>
            <person name="Xu K."/>
        </authorList>
    </citation>
    <scope>NUCLEOTIDE SEQUENCE</scope>
    <source>
        <strain evidence="2">A6</strain>
    </source>
</reference>
<keyword evidence="1" id="KW-0732">Signal</keyword>
<dbReference type="RefSeq" id="WP_230528035.1">
    <property type="nucleotide sequence ID" value="NZ_JAJGAK010000004.1"/>
</dbReference>
<organism evidence="2 3">
    <name type="scientific">Noviluteimonas lactosilytica</name>
    <dbReference type="NCBI Taxonomy" id="2888523"/>
    <lineage>
        <taxon>Bacteria</taxon>
        <taxon>Pseudomonadati</taxon>
        <taxon>Pseudomonadota</taxon>
        <taxon>Gammaproteobacteria</taxon>
        <taxon>Lysobacterales</taxon>
        <taxon>Lysobacteraceae</taxon>
        <taxon>Noviluteimonas</taxon>
    </lineage>
</organism>
<evidence type="ECO:0000313" key="2">
    <source>
        <dbReference type="EMBL" id="MCC8364239.1"/>
    </source>
</evidence>
<feature type="signal peptide" evidence="1">
    <location>
        <begin position="1"/>
        <end position="21"/>
    </location>
</feature>
<dbReference type="EMBL" id="JAJGAK010000004">
    <property type="protein sequence ID" value="MCC8364239.1"/>
    <property type="molecule type" value="Genomic_DNA"/>
</dbReference>
<evidence type="ECO:0000313" key="3">
    <source>
        <dbReference type="Proteomes" id="UP001165293"/>
    </source>
</evidence>
<evidence type="ECO:0000256" key="1">
    <source>
        <dbReference type="SAM" id="SignalP"/>
    </source>
</evidence>
<feature type="chain" id="PRO_5045802031" description="AgmX/PglI C-terminal domain-containing protein" evidence="1">
    <location>
        <begin position="22"/>
        <end position="142"/>
    </location>
</feature>
<dbReference type="Proteomes" id="UP001165293">
    <property type="component" value="Unassembled WGS sequence"/>
</dbReference>
<sequence>MITTLALLAATVAAPTLPASSQTAPVAPAPVAASPVVASLDYDAAKALADRDEAAMSKIAADMLRRSQSGVLGRAADACRTDEAIKPFTVVLELDAKGNATGHWRNADTGLAKCMEDKLSRQMFYVPSKAPFYISFEVSFTP</sequence>
<name>A0ABS8JL67_9GAMM</name>